<dbReference type="AlphaFoldDB" id="A0A0C9ZMQ2"/>
<dbReference type="OrthoDB" id="343623at2759"/>
<evidence type="ECO:0000256" key="6">
    <source>
        <dbReference type="SAM" id="MobiDB-lite"/>
    </source>
</evidence>
<name>A0A0C9ZMQ2_9AGAM</name>
<dbReference type="Pfam" id="PF13191">
    <property type="entry name" value="AAA_16"/>
    <property type="match status" value="1"/>
</dbReference>
<evidence type="ECO:0000256" key="2">
    <source>
        <dbReference type="ARBA" id="ARBA00005334"/>
    </source>
</evidence>
<dbReference type="SUPFAM" id="SSF52540">
    <property type="entry name" value="P-loop containing nucleoside triphosphate hydrolases"/>
    <property type="match status" value="1"/>
</dbReference>
<comment type="subcellular location">
    <subcellularLocation>
        <location evidence="1">Nucleus</location>
    </subcellularLocation>
</comment>
<sequence>MPKRKATEDNNTVTQLSPPKRTLHHKGSRPAVKASQGDVASKNVLAPEQCMRAETPATPRATRSKRTRPGDHSAIQVSGNSPENSMARRKLHRANSPSQPPQSLPQVLPAHLTTCLRLQQRATLASLQTPSLFADEDIDEPPSANATASRQLQDLLCGSVTRGEGNSCLFLGPRGSGKTKIVEQAIKSLPHQPIIVRLSGHVQHNDRLALREVARQLSLQTGRSFLNDVDVVDENSNLFSDPIPSASLPPPSHLPALVSLLPTLSRPTIVILDAFDLFAQHARQSLLYCLLDTVQSCRVGQGSNGLAVVGVTSRLDAINLLEKRVKSRFSGRVLRTAPPVKSCHWMSLSRRLLCVPIDNGGEEWANMWKLAVDSFLTNRKVAEVIADTFALTRDVRTLQNLLVRVVAELRPSSPFPTLSQLTSALAPHRGAHFLDLYSLPYPSICLLIATMHAQTAGHDQVTFEMLYEMFREQLRASAAAPVQIEGGSIGMARCTREVLMTSFEWLLAARMFLGVASPSVNVAPEFVRYRCLVEREVLKKVVDTTGQTSLKKWFYKAS</sequence>
<dbReference type="STRING" id="765257.A0A0C9ZMQ2"/>
<dbReference type="InterPro" id="IPR041664">
    <property type="entry name" value="AAA_16"/>
</dbReference>
<keyword evidence="3" id="KW-0235">DNA replication</keyword>
<dbReference type="HOGENOM" id="CLU_007115_5_0_1"/>
<dbReference type="GO" id="GO:0003688">
    <property type="term" value="F:DNA replication origin binding"/>
    <property type="evidence" value="ECO:0007669"/>
    <property type="project" value="TreeGrafter"/>
</dbReference>
<evidence type="ECO:0000256" key="5">
    <source>
        <dbReference type="ARBA" id="ARBA00023242"/>
    </source>
</evidence>
<feature type="domain" description="Origin recognition complex subunit 4 C-terminal" evidence="8">
    <location>
        <begin position="349"/>
        <end position="542"/>
    </location>
</feature>
<dbReference type="Proteomes" id="UP000054018">
    <property type="component" value="Unassembled WGS sequence"/>
</dbReference>
<proteinExistence type="inferred from homology"/>
<accession>A0A0C9ZMQ2</accession>
<comment type="similarity">
    <text evidence="2">Belongs to the ORC4 family.</text>
</comment>
<dbReference type="PANTHER" id="PTHR12087">
    <property type="entry name" value="ORIGIN RECOGNITION COMPLEX SUBUNIT 4"/>
    <property type="match status" value="1"/>
</dbReference>
<dbReference type="Gene3D" id="3.40.50.300">
    <property type="entry name" value="P-loop containing nucleotide triphosphate hydrolases"/>
    <property type="match status" value="1"/>
</dbReference>
<dbReference type="InterPro" id="IPR027417">
    <property type="entry name" value="P-loop_NTPase"/>
</dbReference>
<dbReference type="EMBL" id="KN833686">
    <property type="protein sequence ID" value="KIK30716.1"/>
    <property type="molecule type" value="Genomic_DNA"/>
</dbReference>
<evidence type="ECO:0000313" key="9">
    <source>
        <dbReference type="EMBL" id="KIK30716.1"/>
    </source>
</evidence>
<feature type="region of interest" description="Disordered" evidence="6">
    <location>
        <begin position="1"/>
        <end position="104"/>
    </location>
</feature>
<evidence type="ECO:0000259" key="8">
    <source>
        <dbReference type="Pfam" id="PF14629"/>
    </source>
</evidence>
<gene>
    <name evidence="9" type="ORF">PISMIDRAFT_670828</name>
</gene>
<evidence type="ECO:0000256" key="1">
    <source>
        <dbReference type="ARBA" id="ARBA00004123"/>
    </source>
</evidence>
<dbReference type="PANTHER" id="PTHR12087:SF0">
    <property type="entry name" value="ORIGIN RECOGNITION COMPLEX SUBUNIT 4"/>
    <property type="match status" value="1"/>
</dbReference>
<reference evidence="9 10" key="1">
    <citation type="submission" date="2014-04" db="EMBL/GenBank/DDBJ databases">
        <authorList>
            <consortium name="DOE Joint Genome Institute"/>
            <person name="Kuo A."/>
            <person name="Kohler A."/>
            <person name="Costa M.D."/>
            <person name="Nagy L.G."/>
            <person name="Floudas D."/>
            <person name="Copeland A."/>
            <person name="Barry K.W."/>
            <person name="Cichocki N."/>
            <person name="Veneault-Fourrey C."/>
            <person name="LaButti K."/>
            <person name="Lindquist E.A."/>
            <person name="Lipzen A."/>
            <person name="Lundell T."/>
            <person name="Morin E."/>
            <person name="Murat C."/>
            <person name="Sun H."/>
            <person name="Tunlid A."/>
            <person name="Henrissat B."/>
            <person name="Grigoriev I.V."/>
            <person name="Hibbett D.S."/>
            <person name="Martin F."/>
            <person name="Nordberg H.P."/>
            <person name="Cantor M.N."/>
            <person name="Hua S.X."/>
        </authorList>
    </citation>
    <scope>NUCLEOTIDE SEQUENCE [LARGE SCALE GENOMIC DNA]</scope>
    <source>
        <strain evidence="9 10">441</strain>
    </source>
</reference>
<keyword evidence="5" id="KW-0539">Nucleus</keyword>
<evidence type="ECO:0000313" key="10">
    <source>
        <dbReference type="Proteomes" id="UP000054018"/>
    </source>
</evidence>
<feature type="domain" description="Orc1-like AAA ATPase" evidence="7">
    <location>
        <begin position="150"/>
        <end position="296"/>
    </location>
</feature>
<dbReference type="GO" id="GO:0005664">
    <property type="term" value="C:nuclear origin of replication recognition complex"/>
    <property type="evidence" value="ECO:0007669"/>
    <property type="project" value="TreeGrafter"/>
</dbReference>
<evidence type="ECO:0000259" key="7">
    <source>
        <dbReference type="Pfam" id="PF13191"/>
    </source>
</evidence>
<protein>
    <submittedName>
        <fullName evidence="9">Uncharacterized protein</fullName>
    </submittedName>
</protein>
<dbReference type="Pfam" id="PF14629">
    <property type="entry name" value="ORC4_C"/>
    <property type="match status" value="1"/>
</dbReference>
<feature type="compositionally biased region" description="Polar residues" evidence="6">
    <location>
        <begin position="75"/>
        <end position="84"/>
    </location>
</feature>
<organism evidence="9 10">
    <name type="scientific">Pisolithus microcarpus 441</name>
    <dbReference type="NCBI Taxonomy" id="765257"/>
    <lineage>
        <taxon>Eukaryota</taxon>
        <taxon>Fungi</taxon>
        <taxon>Dikarya</taxon>
        <taxon>Basidiomycota</taxon>
        <taxon>Agaricomycotina</taxon>
        <taxon>Agaricomycetes</taxon>
        <taxon>Agaricomycetidae</taxon>
        <taxon>Boletales</taxon>
        <taxon>Sclerodermatineae</taxon>
        <taxon>Pisolithaceae</taxon>
        <taxon>Pisolithus</taxon>
    </lineage>
</organism>
<dbReference type="InterPro" id="IPR032705">
    <property type="entry name" value="ORC4_C"/>
</dbReference>
<reference evidence="10" key="2">
    <citation type="submission" date="2015-01" db="EMBL/GenBank/DDBJ databases">
        <title>Evolutionary Origins and Diversification of the Mycorrhizal Mutualists.</title>
        <authorList>
            <consortium name="DOE Joint Genome Institute"/>
            <consortium name="Mycorrhizal Genomics Consortium"/>
            <person name="Kohler A."/>
            <person name="Kuo A."/>
            <person name="Nagy L.G."/>
            <person name="Floudas D."/>
            <person name="Copeland A."/>
            <person name="Barry K.W."/>
            <person name="Cichocki N."/>
            <person name="Veneault-Fourrey C."/>
            <person name="LaButti K."/>
            <person name="Lindquist E.A."/>
            <person name="Lipzen A."/>
            <person name="Lundell T."/>
            <person name="Morin E."/>
            <person name="Murat C."/>
            <person name="Riley R."/>
            <person name="Ohm R."/>
            <person name="Sun H."/>
            <person name="Tunlid A."/>
            <person name="Henrissat B."/>
            <person name="Grigoriev I.V."/>
            <person name="Hibbett D.S."/>
            <person name="Martin F."/>
        </authorList>
    </citation>
    <scope>NUCLEOTIDE SEQUENCE [LARGE SCALE GENOMIC DNA]</scope>
    <source>
        <strain evidence="10">441</strain>
    </source>
</reference>
<evidence type="ECO:0000256" key="4">
    <source>
        <dbReference type="ARBA" id="ARBA00023125"/>
    </source>
</evidence>
<evidence type="ECO:0000256" key="3">
    <source>
        <dbReference type="ARBA" id="ARBA00022705"/>
    </source>
</evidence>
<keyword evidence="4" id="KW-0238">DNA-binding</keyword>
<dbReference type="InterPro" id="IPR016527">
    <property type="entry name" value="ORC4"/>
</dbReference>
<dbReference type="GO" id="GO:0006270">
    <property type="term" value="P:DNA replication initiation"/>
    <property type="evidence" value="ECO:0007669"/>
    <property type="project" value="TreeGrafter"/>
</dbReference>
<keyword evidence="10" id="KW-1185">Reference proteome</keyword>